<dbReference type="InterPro" id="IPR012340">
    <property type="entry name" value="NA-bd_OB-fold"/>
</dbReference>
<dbReference type="GO" id="GO:0005829">
    <property type="term" value="C:cytosol"/>
    <property type="evidence" value="ECO:0007669"/>
    <property type="project" value="UniProtKB-ARBA"/>
</dbReference>
<dbReference type="GO" id="GO:0043488">
    <property type="term" value="P:regulation of mRNA stability"/>
    <property type="evidence" value="ECO:0007669"/>
    <property type="project" value="TreeGrafter"/>
</dbReference>
<dbReference type="InterPro" id="IPR011129">
    <property type="entry name" value="CSD"/>
</dbReference>
<dbReference type="EMBL" id="PVLR01000007">
    <property type="protein sequence ID" value="PRD70066.1"/>
    <property type="molecule type" value="Genomic_DNA"/>
</dbReference>
<dbReference type="Proteomes" id="UP000238326">
    <property type="component" value="Unassembled WGS sequence"/>
</dbReference>
<dbReference type="SUPFAM" id="SSF50249">
    <property type="entry name" value="Nucleic acid-binding proteins"/>
    <property type="match status" value="1"/>
</dbReference>
<dbReference type="GO" id="GO:0003730">
    <property type="term" value="F:mRNA 3'-UTR binding"/>
    <property type="evidence" value="ECO:0007669"/>
    <property type="project" value="TreeGrafter"/>
</dbReference>
<evidence type="ECO:0000256" key="2">
    <source>
        <dbReference type="SAM" id="Phobius"/>
    </source>
</evidence>
<evidence type="ECO:0000313" key="5">
    <source>
        <dbReference type="Proteomes" id="UP000238326"/>
    </source>
</evidence>
<keyword evidence="5" id="KW-1185">Reference proteome</keyword>
<dbReference type="PANTHER" id="PTHR12962:SF1">
    <property type="entry name" value="COLD SHOCK DOMAIN-CONTAINING PROTEIN CG9705"/>
    <property type="match status" value="1"/>
</dbReference>
<dbReference type="AlphaFoldDB" id="A0A2S9KI10"/>
<keyword evidence="2" id="KW-1133">Transmembrane helix</keyword>
<feature type="transmembrane region" description="Helical" evidence="2">
    <location>
        <begin position="146"/>
        <end position="166"/>
    </location>
</feature>
<accession>A0A2S9KI10</accession>
<sequence>MSTYGVLKAWDEERGFGFIEPAQGGKDVFVRATAFAPGSERPQVKQRVRFKLEIGPEGQAQASQVEPALPAARLSVSRDEAAAHWAMALRYALPAFLGLYLLLALVWEAPSLLAVIYLAASAITLGAHAMDKYASKRGLQRTPESTLHVFALLGGWPGTLLAHHFVRHKSTKTQFRKWFWITVAINVTALVLLCSPLGQPLWR</sequence>
<dbReference type="InterPro" id="IPR052069">
    <property type="entry name" value="Ca-reg_mRNA-binding_domain"/>
</dbReference>
<dbReference type="PROSITE" id="PS51857">
    <property type="entry name" value="CSD_2"/>
    <property type="match status" value="1"/>
</dbReference>
<dbReference type="SMART" id="SM00357">
    <property type="entry name" value="CSP"/>
    <property type="match status" value="1"/>
</dbReference>
<organism evidence="4 5">
    <name type="scientific">Malikia spinosa</name>
    <dbReference type="NCBI Taxonomy" id="86180"/>
    <lineage>
        <taxon>Bacteria</taxon>
        <taxon>Pseudomonadati</taxon>
        <taxon>Pseudomonadota</taxon>
        <taxon>Betaproteobacteria</taxon>
        <taxon>Burkholderiales</taxon>
        <taxon>Comamonadaceae</taxon>
        <taxon>Malikia</taxon>
    </lineage>
</organism>
<proteinExistence type="predicted"/>
<dbReference type="PANTHER" id="PTHR12962">
    <property type="entry name" value="CALCIUM-REGULATED HEAT STABLE PROTEIN CRHSP-24-RELATED"/>
    <property type="match status" value="1"/>
</dbReference>
<dbReference type="CDD" id="cd04458">
    <property type="entry name" value="CSP_CDS"/>
    <property type="match status" value="1"/>
</dbReference>
<evidence type="ECO:0000313" key="4">
    <source>
        <dbReference type="EMBL" id="PRD70066.1"/>
    </source>
</evidence>
<feature type="transmembrane region" description="Helical" evidence="2">
    <location>
        <begin position="113"/>
        <end position="134"/>
    </location>
</feature>
<dbReference type="InterPro" id="IPR002059">
    <property type="entry name" value="CSP_DNA-bd"/>
</dbReference>
<gene>
    <name evidence="4" type="ORF">C6P61_02725</name>
</gene>
<dbReference type="Pfam" id="PF00313">
    <property type="entry name" value="CSD"/>
    <property type="match status" value="1"/>
</dbReference>
<keyword evidence="2" id="KW-0472">Membrane</keyword>
<name>A0A2S9KI10_9BURK</name>
<dbReference type="OrthoDB" id="72963at2"/>
<dbReference type="Pfam" id="PF06961">
    <property type="entry name" value="DUF1294"/>
    <property type="match status" value="1"/>
</dbReference>
<comment type="caution">
    <text evidence="4">The sequence shown here is derived from an EMBL/GenBank/DDBJ whole genome shotgun (WGS) entry which is preliminary data.</text>
</comment>
<protein>
    <submittedName>
        <fullName evidence="4">DUF1294 domain-containing protein</fullName>
    </submittedName>
</protein>
<evidence type="ECO:0000259" key="3">
    <source>
        <dbReference type="PROSITE" id="PS51857"/>
    </source>
</evidence>
<reference evidence="4 5" key="1">
    <citation type="submission" date="2018-03" db="EMBL/GenBank/DDBJ databases">
        <title>Comparative genomics illustrates the genes involved in a hyperalkaliphilic mechanisms of Serpentinomonas isolated from highly-alkaline calcium-rich serpentinized springs.</title>
        <authorList>
            <person name="Suzuki S."/>
            <person name="Ishii S."/>
            <person name="Walworth N."/>
            <person name="Bird L."/>
            <person name="Kuenen J.G."/>
            <person name="Nealson K.H."/>
        </authorList>
    </citation>
    <scope>NUCLEOTIDE SEQUENCE [LARGE SCALE GENOMIC DNA]</scope>
    <source>
        <strain evidence="4 5">83</strain>
    </source>
</reference>
<dbReference type="Gene3D" id="2.40.50.140">
    <property type="entry name" value="Nucleic acid-binding proteins"/>
    <property type="match status" value="1"/>
</dbReference>
<keyword evidence="1" id="KW-0597">Phosphoprotein</keyword>
<dbReference type="InterPro" id="IPR010718">
    <property type="entry name" value="DUF1294"/>
</dbReference>
<feature type="transmembrane region" description="Helical" evidence="2">
    <location>
        <begin position="178"/>
        <end position="198"/>
    </location>
</feature>
<keyword evidence="2" id="KW-0812">Transmembrane</keyword>
<evidence type="ECO:0000256" key="1">
    <source>
        <dbReference type="ARBA" id="ARBA00022553"/>
    </source>
</evidence>
<feature type="domain" description="CSD" evidence="3">
    <location>
        <begin position="2"/>
        <end position="67"/>
    </location>
</feature>